<gene>
    <name evidence="1" type="ORF">AWC16_20380</name>
</gene>
<protein>
    <submittedName>
        <fullName evidence="1">Uncharacterized protein</fullName>
    </submittedName>
</protein>
<evidence type="ECO:0000313" key="2">
    <source>
        <dbReference type="Proteomes" id="UP000193866"/>
    </source>
</evidence>
<organism evidence="1 2">
    <name type="scientific">Mycolicibacter longobardus</name>
    <dbReference type="NCBI Taxonomy" id="1108812"/>
    <lineage>
        <taxon>Bacteria</taxon>
        <taxon>Bacillati</taxon>
        <taxon>Actinomycetota</taxon>
        <taxon>Actinomycetes</taxon>
        <taxon>Mycobacteriales</taxon>
        <taxon>Mycobacteriaceae</taxon>
        <taxon>Mycolicibacter</taxon>
    </lineage>
</organism>
<keyword evidence="2" id="KW-1185">Reference proteome</keyword>
<sequence>MRHFDEATAAVVGQGDALQKLRTLLIQYVMVGAGCSESPALDLTVRIFAPEQGLWETKIATAFAQAWVLGTTGSIPAAEIEPARNASPLPSQIIRIGGTAIYDPAYLDRNRAKCGLAVEITYRWQGTTPIELIYLSDEDLVAITMQRIGEMTGTALGFTIQDVIDARLSRKPSRTVLQGTADQAHDLADKAIAQALLRSSIDEQGSSADVTLDDVAAAFEFLI</sequence>
<comment type="caution">
    <text evidence="1">The sequence shown here is derived from an EMBL/GenBank/DDBJ whole genome shotgun (WGS) entry which is preliminary data.</text>
</comment>
<reference evidence="1 2" key="1">
    <citation type="submission" date="2016-01" db="EMBL/GenBank/DDBJ databases">
        <title>The new phylogeny of the genus Mycobacterium.</title>
        <authorList>
            <person name="Tarcisio F."/>
            <person name="Conor M."/>
            <person name="Antonella G."/>
            <person name="Elisabetta G."/>
            <person name="Giulia F.S."/>
            <person name="Sara T."/>
            <person name="Anna F."/>
            <person name="Clotilde B."/>
            <person name="Roberto B."/>
            <person name="Veronica D.S."/>
            <person name="Fabio R."/>
            <person name="Monica P."/>
            <person name="Olivier J."/>
            <person name="Enrico T."/>
            <person name="Nicola S."/>
        </authorList>
    </citation>
    <scope>NUCLEOTIDE SEQUENCE [LARGE SCALE GENOMIC DNA]</scope>
    <source>
        <strain evidence="1 2">DSM 45394</strain>
    </source>
</reference>
<accession>A0A1X1YAE7</accession>
<dbReference type="Proteomes" id="UP000193866">
    <property type="component" value="Unassembled WGS sequence"/>
</dbReference>
<evidence type="ECO:0000313" key="1">
    <source>
        <dbReference type="EMBL" id="ORW08092.1"/>
    </source>
</evidence>
<name>A0A1X1YAE7_9MYCO</name>
<dbReference type="EMBL" id="LQPG01000039">
    <property type="protein sequence ID" value="ORW08092.1"/>
    <property type="molecule type" value="Genomic_DNA"/>
</dbReference>
<dbReference type="AlphaFoldDB" id="A0A1X1YAE7"/>
<dbReference type="PROSITE" id="PS51257">
    <property type="entry name" value="PROKAR_LIPOPROTEIN"/>
    <property type="match status" value="1"/>
</dbReference>
<proteinExistence type="predicted"/>